<feature type="compositionally biased region" description="Low complexity" evidence="3">
    <location>
        <begin position="130"/>
        <end position="145"/>
    </location>
</feature>
<dbReference type="eggNOG" id="KOG1509">
    <property type="taxonomic scope" value="Eukaryota"/>
</dbReference>
<evidence type="ECO:0000313" key="5">
    <source>
        <dbReference type="Proteomes" id="UP000015104"/>
    </source>
</evidence>
<evidence type="ECO:0000256" key="3">
    <source>
        <dbReference type="SAM" id="MobiDB-lite"/>
    </source>
</evidence>
<dbReference type="HAMAP" id="MF_00528">
    <property type="entry name" value="Maf"/>
    <property type="match status" value="1"/>
</dbReference>
<dbReference type="AlphaFoldDB" id="T1KA76"/>
<evidence type="ECO:0008006" key="6">
    <source>
        <dbReference type="Google" id="ProtNLM"/>
    </source>
</evidence>
<keyword evidence="2" id="KW-0378">Hydrolase</keyword>
<comment type="cofactor">
    <cofactor evidence="1">
        <name>a divalent metal cation</name>
        <dbReference type="ChEBI" id="CHEBI:60240"/>
    </cofactor>
</comment>
<dbReference type="GO" id="GO:0047429">
    <property type="term" value="F:nucleoside triphosphate diphosphatase activity"/>
    <property type="evidence" value="ECO:0007669"/>
    <property type="project" value="InterPro"/>
</dbReference>
<dbReference type="PANTHER" id="PTHR43213:SF5">
    <property type="entry name" value="BIFUNCTIONAL DTTP_UTP PYROPHOSPHATASE_METHYLTRANSFERASE PROTEIN-RELATED"/>
    <property type="match status" value="1"/>
</dbReference>
<evidence type="ECO:0000256" key="2">
    <source>
        <dbReference type="ARBA" id="ARBA00022801"/>
    </source>
</evidence>
<dbReference type="HOGENOM" id="CLU_040416_0_0_1"/>
<dbReference type="EnsemblMetazoa" id="tetur07g07530.1">
    <property type="protein sequence ID" value="tetur07g07530.1"/>
    <property type="gene ID" value="tetur07g07530"/>
</dbReference>
<reference evidence="5" key="1">
    <citation type="submission" date="2011-08" db="EMBL/GenBank/DDBJ databases">
        <authorList>
            <person name="Rombauts S."/>
        </authorList>
    </citation>
    <scope>NUCLEOTIDE SEQUENCE</scope>
    <source>
        <strain evidence="5">London</strain>
    </source>
</reference>
<accession>T1KA76</accession>
<dbReference type="EMBL" id="CAEY01001896">
    <property type="status" value="NOT_ANNOTATED_CDS"/>
    <property type="molecule type" value="Genomic_DNA"/>
</dbReference>
<dbReference type="STRING" id="32264.T1KA76"/>
<evidence type="ECO:0000313" key="4">
    <source>
        <dbReference type="EnsemblMetazoa" id="tetur07g07530.1"/>
    </source>
</evidence>
<name>T1KA76_TETUR</name>
<gene>
    <name evidence="4" type="primary">107362014</name>
</gene>
<sequence length="232" mass="25526">MLQPIAHILSKQRNILGSTSVRRRALLESIGFNFEIIDSGFNEQLLRDKFSHPCEYVKENAKQKAIHVYKKLADAGETADLIIGADTVVTFQESIYEKPKDKEDAFQTLTKLSGNWHTVFTGVALVTNSTSPPTTTLGSSSNASSNKDDNGGNGDDFVVTTFHEATDVYICQLTPNIINSYIETGEPMDKAGSYAIQGIGATLIESIKGDYSNVVGLPLHRLTKELYHMYSE</sequence>
<dbReference type="PIRSF" id="PIRSF006305">
    <property type="entry name" value="Maf"/>
    <property type="match status" value="1"/>
</dbReference>
<dbReference type="InterPro" id="IPR003697">
    <property type="entry name" value="Maf-like"/>
</dbReference>
<dbReference type="Pfam" id="PF02545">
    <property type="entry name" value="Maf"/>
    <property type="match status" value="1"/>
</dbReference>
<dbReference type="Gene3D" id="3.90.950.10">
    <property type="match status" value="1"/>
</dbReference>
<keyword evidence="5" id="KW-1185">Reference proteome</keyword>
<dbReference type="InterPro" id="IPR029001">
    <property type="entry name" value="ITPase-like_fam"/>
</dbReference>
<evidence type="ECO:0000256" key="1">
    <source>
        <dbReference type="ARBA" id="ARBA00001968"/>
    </source>
</evidence>
<organism evidence="4 5">
    <name type="scientific">Tetranychus urticae</name>
    <name type="common">Two-spotted spider mite</name>
    <dbReference type="NCBI Taxonomy" id="32264"/>
    <lineage>
        <taxon>Eukaryota</taxon>
        <taxon>Metazoa</taxon>
        <taxon>Ecdysozoa</taxon>
        <taxon>Arthropoda</taxon>
        <taxon>Chelicerata</taxon>
        <taxon>Arachnida</taxon>
        <taxon>Acari</taxon>
        <taxon>Acariformes</taxon>
        <taxon>Trombidiformes</taxon>
        <taxon>Prostigmata</taxon>
        <taxon>Eleutherengona</taxon>
        <taxon>Raphignathae</taxon>
        <taxon>Tetranychoidea</taxon>
        <taxon>Tetranychidae</taxon>
        <taxon>Tetranychus</taxon>
    </lineage>
</organism>
<dbReference type="Proteomes" id="UP000015104">
    <property type="component" value="Unassembled WGS sequence"/>
</dbReference>
<feature type="region of interest" description="Disordered" evidence="3">
    <location>
        <begin position="130"/>
        <end position="152"/>
    </location>
</feature>
<dbReference type="OrthoDB" id="10267058at2759"/>
<reference evidence="4" key="2">
    <citation type="submission" date="2015-06" db="UniProtKB">
        <authorList>
            <consortium name="EnsemblMetazoa"/>
        </authorList>
    </citation>
    <scope>IDENTIFICATION</scope>
</reference>
<dbReference type="KEGG" id="tut:107362014"/>
<dbReference type="PANTHER" id="PTHR43213">
    <property type="entry name" value="BIFUNCTIONAL DTTP/UTP PYROPHOSPHATASE/METHYLTRANSFERASE PROTEIN-RELATED"/>
    <property type="match status" value="1"/>
</dbReference>
<proteinExistence type="inferred from homology"/>
<dbReference type="SUPFAM" id="SSF52972">
    <property type="entry name" value="ITPase-like"/>
    <property type="match status" value="1"/>
</dbReference>
<protein>
    <recommendedName>
        <fullName evidence="6">Maf-like protein</fullName>
    </recommendedName>
</protein>
<dbReference type="CDD" id="cd00555">
    <property type="entry name" value="Maf"/>
    <property type="match status" value="1"/>
</dbReference>
<dbReference type="NCBIfam" id="TIGR00172">
    <property type="entry name" value="maf"/>
    <property type="match status" value="1"/>
</dbReference>
<dbReference type="OMA" id="VIGCDSV"/>